<dbReference type="InterPro" id="IPR022278">
    <property type="entry name" value="Pser_aminoTfrase"/>
</dbReference>
<evidence type="ECO:0000256" key="7">
    <source>
        <dbReference type="ARBA" id="ARBA00022679"/>
    </source>
</evidence>
<keyword evidence="8" id="KW-0663">Pyridoxal phosphate</keyword>
<dbReference type="InterPro" id="IPR015422">
    <property type="entry name" value="PyrdxlP-dep_Trfase_small"/>
</dbReference>
<dbReference type="HAMAP" id="MF_00160">
    <property type="entry name" value="SerC_aminotrans_5"/>
    <property type="match status" value="1"/>
</dbReference>
<evidence type="ECO:0000256" key="9">
    <source>
        <dbReference type="ARBA" id="ARBA00023299"/>
    </source>
</evidence>
<evidence type="ECO:0000313" key="13">
    <source>
        <dbReference type="EMBL" id="CAF9906625.1"/>
    </source>
</evidence>
<dbReference type="GO" id="GO:0005737">
    <property type="term" value="C:cytoplasm"/>
    <property type="evidence" value="ECO:0007669"/>
    <property type="project" value="TreeGrafter"/>
</dbReference>
<dbReference type="InterPro" id="IPR015424">
    <property type="entry name" value="PyrdxlP-dep_Trfase"/>
</dbReference>
<evidence type="ECO:0000256" key="10">
    <source>
        <dbReference type="ARBA" id="ARBA00047630"/>
    </source>
</evidence>
<dbReference type="NCBIfam" id="NF003764">
    <property type="entry name" value="PRK05355.1"/>
    <property type="match status" value="1"/>
</dbReference>
<comment type="pathway">
    <text evidence="2">Amino-acid biosynthesis; L-serine biosynthesis; L-serine from 3-phospho-D-glycerate: step 2/3.</text>
</comment>
<comment type="similarity">
    <text evidence="3">Belongs to the class-V pyridoxal-phosphate-dependent aminotransferase family. SerC subfamily.</text>
</comment>
<dbReference type="OrthoDB" id="1703350at2759"/>
<gene>
    <name evidence="13" type="primary">SER1</name>
    <name evidence="13" type="ORF">ALECFALPRED_002467</name>
</gene>
<dbReference type="Gene3D" id="3.90.1150.10">
    <property type="entry name" value="Aspartate Aminotransferase, domain 1"/>
    <property type="match status" value="1"/>
</dbReference>
<dbReference type="UniPathway" id="UPA00135">
    <property type="reaction ID" value="UER00197"/>
</dbReference>
<keyword evidence="9" id="KW-0718">Serine biosynthesis</keyword>
<dbReference type="InterPro" id="IPR015421">
    <property type="entry name" value="PyrdxlP-dep_Trfase_major"/>
</dbReference>
<dbReference type="Gene3D" id="3.40.640.10">
    <property type="entry name" value="Type I PLP-dependent aspartate aminotransferase-like (Major domain)"/>
    <property type="match status" value="1"/>
</dbReference>
<dbReference type="PANTHER" id="PTHR43247">
    <property type="entry name" value="PHOSPHOSERINE AMINOTRANSFERASE"/>
    <property type="match status" value="1"/>
</dbReference>
<evidence type="ECO:0000256" key="11">
    <source>
        <dbReference type="ARBA" id="ARBA00049007"/>
    </source>
</evidence>
<comment type="caution">
    <text evidence="13">The sequence shown here is derived from an EMBL/GenBank/DDBJ whole genome shotgun (WGS) entry which is preliminary data.</text>
</comment>
<dbReference type="EMBL" id="CAJPDR010000017">
    <property type="protein sequence ID" value="CAF9906625.1"/>
    <property type="molecule type" value="Genomic_DNA"/>
</dbReference>
<evidence type="ECO:0000256" key="5">
    <source>
        <dbReference type="ARBA" id="ARBA00022576"/>
    </source>
</evidence>
<dbReference type="Proteomes" id="UP000664203">
    <property type="component" value="Unassembled WGS sequence"/>
</dbReference>
<dbReference type="GO" id="GO:0004648">
    <property type="term" value="F:O-phospho-L-serine:2-oxoglutarate aminotransferase activity"/>
    <property type="evidence" value="ECO:0007669"/>
    <property type="project" value="UniProtKB-EC"/>
</dbReference>
<proteinExistence type="inferred from homology"/>
<evidence type="ECO:0000256" key="2">
    <source>
        <dbReference type="ARBA" id="ARBA00005099"/>
    </source>
</evidence>
<comment type="catalytic activity">
    <reaction evidence="10">
        <text>4-(phosphooxy)-L-threonine + 2-oxoglutarate = (R)-3-hydroxy-2-oxo-4-phosphooxybutanoate + L-glutamate</text>
        <dbReference type="Rhea" id="RHEA:16573"/>
        <dbReference type="ChEBI" id="CHEBI:16810"/>
        <dbReference type="ChEBI" id="CHEBI:29985"/>
        <dbReference type="ChEBI" id="CHEBI:58452"/>
        <dbReference type="ChEBI" id="CHEBI:58538"/>
        <dbReference type="EC" id="2.6.1.52"/>
    </reaction>
</comment>
<keyword evidence="5" id="KW-0032">Aminotransferase</keyword>
<dbReference type="InterPro" id="IPR000192">
    <property type="entry name" value="Aminotrans_V_dom"/>
</dbReference>
<keyword evidence="6" id="KW-0028">Amino-acid biosynthesis</keyword>
<evidence type="ECO:0000256" key="8">
    <source>
        <dbReference type="ARBA" id="ARBA00022898"/>
    </source>
</evidence>
<dbReference type="PIRSF" id="PIRSF000525">
    <property type="entry name" value="SerC"/>
    <property type="match status" value="1"/>
</dbReference>
<dbReference type="FunFam" id="3.90.1150.10:FF:000006">
    <property type="entry name" value="Phosphoserine aminotransferase"/>
    <property type="match status" value="1"/>
</dbReference>
<evidence type="ECO:0000256" key="1">
    <source>
        <dbReference type="ARBA" id="ARBA00001933"/>
    </source>
</evidence>
<accession>A0A8H3I454</accession>
<organism evidence="13 14">
    <name type="scientific">Alectoria fallacina</name>
    <dbReference type="NCBI Taxonomy" id="1903189"/>
    <lineage>
        <taxon>Eukaryota</taxon>
        <taxon>Fungi</taxon>
        <taxon>Dikarya</taxon>
        <taxon>Ascomycota</taxon>
        <taxon>Pezizomycotina</taxon>
        <taxon>Lecanoromycetes</taxon>
        <taxon>OSLEUM clade</taxon>
        <taxon>Lecanoromycetidae</taxon>
        <taxon>Lecanorales</taxon>
        <taxon>Lecanorineae</taxon>
        <taxon>Parmeliaceae</taxon>
        <taxon>Alectoria</taxon>
    </lineage>
</organism>
<dbReference type="Pfam" id="PF00266">
    <property type="entry name" value="Aminotran_5"/>
    <property type="match status" value="2"/>
</dbReference>
<dbReference type="PANTHER" id="PTHR43247:SF1">
    <property type="entry name" value="PHOSPHOSERINE AMINOTRANSFERASE"/>
    <property type="match status" value="1"/>
</dbReference>
<dbReference type="AlphaFoldDB" id="A0A8H3I454"/>
<evidence type="ECO:0000256" key="6">
    <source>
        <dbReference type="ARBA" id="ARBA00022605"/>
    </source>
</evidence>
<evidence type="ECO:0000256" key="3">
    <source>
        <dbReference type="ARBA" id="ARBA00006904"/>
    </source>
</evidence>
<dbReference type="GO" id="GO:0006564">
    <property type="term" value="P:L-serine biosynthetic process"/>
    <property type="evidence" value="ECO:0007669"/>
    <property type="project" value="UniProtKB-KW"/>
</dbReference>
<keyword evidence="14" id="KW-1185">Reference proteome</keyword>
<comment type="cofactor">
    <cofactor evidence="1">
        <name>pyridoxal 5'-phosphate</name>
        <dbReference type="ChEBI" id="CHEBI:597326"/>
    </cofactor>
</comment>
<sequence length="427" mass="46743">MRREEVAYFGAGPAPLPTPVLEKGAAAFVNYEDSGLGLAEISHRSSTATRILDETKKALISLLDIPDNYEILFLHGGGSGEFSAVVFNMVALWVEKRRRRAKEELGDNDEAILLRVREELTSSLRLDYLVTGSWSLKASQEAAQLLEPLGQDFVNVALDAREANDGKFGAIPPEDTWELTPPGANAGCGSAFVYYCDNETVDGVEFPSFPKSLEPQAGEDERLVVADMSSNFISRQIRISDYAVIFGGAQKNIGITDVTLAIVRKDILTTIPSPSFLHKVGVWSPPTILNWSVINSLYNTMPIFSIWIAGEVMRGLLAAHGTSKVAGQEAISNAKAETIYRILDANPQVYQPVNHKSVRSRMNICFRVKDAATEKEFLEGAEIRMLQGLKGHRSVGGIRASNYNAVPMANVQKLAEYLSDFARAKSS</sequence>
<feature type="domain" description="Aminotransferase class V" evidence="12">
    <location>
        <begin position="8"/>
        <end position="90"/>
    </location>
</feature>
<feature type="domain" description="Aminotransferase class V" evidence="12">
    <location>
        <begin position="191"/>
        <end position="414"/>
    </location>
</feature>
<name>A0A8H3I454_9LECA</name>
<evidence type="ECO:0000259" key="12">
    <source>
        <dbReference type="Pfam" id="PF00266"/>
    </source>
</evidence>
<dbReference type="GO" id="GO:0030170">
    <property type="term" value="F:pyridoxal phosphate binding"/>
    <property type="evidence" value="ECO:0007669"/>
    <property type="project" value="TreeGrafter"/>
</dbReference>
<dbReference type="EC" id="2.6.1.52" evidence="4"/>
<dbReference type="SUPFAM" id="SSF53383">
    <property type="entry name" value="PLP-dependent transferases"/>
    <property type="match status" value="1"/>
</dbReference>
<evidence type="ECO:0000313" key="14">
    <source>
        <dbReference type="Proteomes" id="UP000664203"/>
    </source>
</evidence>
<evidence type="ECO:0000256" key="4">
    <source>
        <dbReference type="ARBA" id="ARBA00013030"/>
    </source>
</evidence>
<comment type="catalytic activity">
    <reaction evidence="11">
        <text>O-phospho-L-serine + 2-oxoglutarate = 3-phosphooxypyruvate + L-glutamate</text>
        <dbReference type="Rhea" id="RHEA:14329"/>
        <dbReference type="ChEBI" id="CHEBI:16810"/>
        <dbReference type="ChEBI" id="CHEBI:18110"/>
        <dbReference type="ChEBI" id="CHEBI:29985"/>
        <dbReference type="ChEBI" id="CHEBI:57524"/>
        <dbReference type="EC" id="2.6.1.52"/>
    </reaction>
</comment>
<protein>
    <recommendedName>
        <fullName evidence="4">phosphoserine transaminase</fullName>
        <ecNumber evidence="4">2.6.1.52</ecNumber>
    </recommendedName>
</protein>
<keyword evidence="7" id="KW-0808">Transferase</keyword>
<reference evidence="13" key="1">
    <citation type="submission" date="2021-03" db="EMBL/GenBank/DDBJ databases">
        <authorList>
            <person name="Tagirdzhanova G."/>
        </authorList>
    </citation>
    <scope>NUCLEOTIDE SEQUENCE</scope>
</reference>